<dbReference type="InterPro" id="IPR011042">
    <property type="entry name" value="6-blade_b-propeller_TolB-like"/>
</dbReference>
<evidence type="ECO:0000313" key="2">
    <source>
        <dbReference type="Proteomes" id="UP001152795"/>
    </source>
</evidence>
<evidence type="ECO:0000313" key="1">
    <source>
        <dbReference type="EMBL" id="CAB3996434.1"/>
    </source>
</evidence>
<dbReference type="SUPFAM" id="SSF63825">
    <property type="entry name" value="YWTD domain"/>
    <property type="match status" value="1"/>
</dbReference>
<dbReference type="Gene3D" id="2.120.10.30">
    <property type="entry name" value="TolB, C-terminal domain"/>
    <property type="match status" value="1"/>
</dbReference>
<dbReference type="EMBL" id="CACRXK020002869">
    <property type="protein sequence ID" value="CAB3996434.1"/>
    <property type="molecule type" value="Genomic_DNA"/>
</dbReference>
<dbReference type="Proteomes" id="UP001152795">
    <property type="component" value="Unassembled WGS sequence"/>
</dbReference>
<protein>
    <submittedName>
        <fullName evidence="1">Uncharacterized protein</fullName>
    </submittedName>
</protein>
<dbReference type="AlphaFoldDB" id="A0A6S7GSI3"/>
<comment type="caution">
    <text evidence="1">The sequence shown here is derived from an EMBL/GenBank/DDBJ whole genome shotgun (WGS) entry which is preliminary data.</text>
</comment>
<dbReference type="OrthoDB" id="6035640at2759"/>
<sequence>MGKLTILVSVFALFLVPCYGDVLLMYYTAAGEIRVSGANGKQFSLINNFNSTETISLAIHYEQDLIFIADYSKIVRIHLVNEYGNRVISGNGELFVNSTARHREELIKTLNSNQCQTELISTRSNLHGLYVDTVANKLYVSCRSVLELNLDGSGERIAFGGDSIGLWEPTIYQGKFYFGVSGFGNSGIYTATLNPNKTVIPNRLISASDVTSIGRMKNSSKLYYIDQEYDQIRVIDLNETNPKSNLVIHWTSYNNLLRTLAVSGGYVFWTERTYDAHAVLDQYSWGLEAGKIRNGVVTRNNTWSMDYRRGYHTRNAVYQLVAFEHNFPQQKPSTPHTNSNRVTTVTTTTASSHASLPLISWEIMLFAFVSAIVEFVNV</sequence>
<accession>A0A6S7GSI3</accession>
<gene>
    <name evidence="1" type="ORF">PACLA_8A082455</name>
</gene>
<reference evidence="1" key="1">
    <citation type="submission" date="2020-04" db="EMBL/GenBank/DDBJ databases">
        <authorList>
            <person name="Alioto T."/>
            <person name="Alioto T."/>
            <person name="Gomez Garrido J."/>
        </authorList>
    </citation>
    <scope>NUCLEOTIDE SEQUENCE</scope>
    <source>
        <strain evidence="1">A484AB</strain>
    </source>
</reference>
<organism evidence="1 2">
    <name type="scientific">Paramuricea clavata</name>
    <name type="common">Red gorgonian</name>
    <name type="synonym">Violescent sea-whip</name>
    <dbReference type="NCBI Taxonomy" id="317549"/>
    <lineage>
        <taxon>Eukaryota</taxon>
        <taxon>Metazoa</taxon>
        <taxon>Cnidaria</taxon>
        <taxon>Anthozoa</taxon>
        <taxon>Octocorallia</taxon>
        <taxon>Malacalcyonacea</taxon>
        <taxon>Plexauridae</taxon>
        <taxon>Paramuricea</taxon>
    </lineage>
</organism>
<keyword evidence="2" id="KW-1185">Reference proteome</keyword>
<proteinExistence type="predicted"/>
<name>A0A6S7GSI3_PARCT</name>